<keyword evidence="2" id="KW-1185">Reference proteome</keyword>
<dbReference type="RefSeq" id="WP_015099317.1">
    <property type="nucleotide sequence ID" value="NC_019673.1"/>
</dbReference>
<dbReference type="HOGENOM" id="CLU_1480996_0_0_11"/>
<dbReference type="OrthoDB" id="3626140at2"/>
<name>K0JWP0_SACES</name>
<gene>
    <name evidence="1" type="ordered locus">BN6_18840</name>
</gene>
<accession>K0JWP0</accession>
<dbReference type="BioCyc" id="SESP1179773:BN6_RS09255-MONOMER"/>
<sequence length="182" mass="20372">MEFVIRVAAPLPVLPRVPVARRRVLALAERDGLLCRWCGLKADLEWPVGHPAAPIATRAGGPDDLRLAHRFCDDPANRKFDLDTPDATTRVRRARLAFAVEVARTPSTSAARRWRRFEHGSDRHRTTVANLRAMRRIGIRPGVADIAAVALGPLSRALYGARIRQWSHHPLPNAEQRPLDVR</sequence>
<evidence type="ECO:0000313" key="2">
    <source>
        <dbReference type="Proteomes" id="UP000006281"/>
    </source>
</evidence>
<evidence type="ECO:0000313" key="1">
    <source>
        <dbReference type="EMBL" id="CCH29204.1"/>
    </source>
</evidence>
<reference evidence="1 2" key="1">
    <citation type="journal article" date="2012" name="BMC Genomics">
        <title>Complete genome sequence of Saccharothrix espanaensis DSM 44229T and comparison to the other completely sequenced Pseudonocardiaceae.</title>
        <authorList>
            <person name="Strobel T."/>
            <person name="Al-Dilaimi A."/>
            <person name="Blom J."/>
            <person name="Gessner A."/>
            <person name="Kalinowski J."/>
            <person name="Luzhetska M."/>
            <person name="Puhler A."/>
            <person name="Szczepanowski R."/>
            <person name="Bechthold A."/>
            <person name="Ruckert C."/>
        </authorList>
    </citation>
    <scope>NUCLEOTIDE SEQUENCE [LARGE SCALE GENOMIC DNA]</scope>
    <source>
        <strain evidence="2">ATCC 51144 / DSM 44229 / JCM 9112 / NBRC 15066 / NRRL 15764</strain>
    </source>
</reference>
<dbReference type="KEGG" id="sesp:BN6_18840"/>
<dbReference type="PATRIC" id="fig|1179773.3.peg.1891"/>
<proteinExistence type="predicted"/>
<protein>
    <submittedName>
        <fullName evidence="1">Uncharacterized protein</fullName>
    </submittedName>
</protein>
<dbReference type="EMBL" id="HE804045">
    <property type="protein sequence ID" value="CCH29204.1"/>
    <property type="molecule type" value="Genomic_DNA"/>
</dbReference>
<organism evidence="1 2">
    <name type="scientific">Saccharothrix espanaensis (strain ATCC 51144 / DSM 44229 / JCM 9112 / NBRC 15066 / NRRL 15764)</name>
    <dbReference type="NCBI Taxonomy" id="1179773"/>
    <lineage>
        <taxon>Bacteria</taxon>
        <taxon>Bacillati</taxon>
        <taxon>Actinomycetota</taxon>
        <taxon>Actinomycetes</taxon>
        <taxon>Pseudonocardiales</taxon>
        <taxon>Pseudonocardiaceae</taxon>
        <taxon>Saccharothrix</taxon>
    </lineage>
</organism>
<dbReference type="Proteomes" id="UP000006281">
    <property type="component" value="Chromosome"/>
</dbReference>
<dbReference type="AlphaFoldDB" id="K0JWP0"/>